<sequence>MIEIKPPRERELSNGLQRQRRNVILSSVAVVLFLSLGLELEKISILGNSAKIVNTQSVPMFLIAIHLYVTLRYWQYDNEENKRGSARLVFNIDIIRYELKYLYKAARKKFLVLDCVDGFNFIFPRYENLSLYSGCKEKGNSISNLFLSKIIVIAQIYGDGKNKLFEKNIEGYSFVKGKNEGLCWKVIDKPKQHLDRSGVFIESHIELNIWLLIYCRAKAVRNFLFVNTYFSDYWLPKILASAALLLGIQKVVQTVYFV</sequence>
<accession>A0A162BS55</accession>
<reference evidence="1 2" key="1">
    <citation type="submission" date="2013-07" db="EMBL/GenBank/DDBJ databases">
        <title>Comparative Genomic and Metabolomic Analysis of Twelve Strains of Pseudoalteromonas luteoviolacea.</title>
        <authorList>
            <person name="Vynne N.G."/>
            <person name="Mansson M."/>
            <person name="Gram L."/>
        </authorList>
    </citation>
    <scope>NUCLEOTIDE SEQUENCE [LARGE SCALE GENOMIC DNA]</scope>
    <source>
        <strain evidence="1 2">S4060-1</strain>
    </source>
</reference>
<protein>
    <submittedName>
        <fullName evidence="1">Uncharacterized protein</fullName>
    </submittedName>
</protein>
<evidence type="ECO:0000313" key="2">
    <source>
        <dbReference type="Proteomes" id="UP000076661"/>
    </source>
</evidence>
<dbReference type="RefSeq" id="WP_063372538.1">
    <property type="nucleotide sequence ID" value="NZ_AUXX01000012.1"/>
</dbReference>
<comment type="caution">
    <text evidence="1">The sequence shown here is derived from an EMBL/GenBank/DDBJ whole genome shotgun (WGS) entry which is preliminary data.</text>
</comment>
<organism evidence="1 2">
    <name type="scientific">Pseudoalteromonas luteoviolacea S4060-1</name>
    <dbReference type="NCBI Taxonomy" id="1365257"/>
    <lineage>
        <taxon>Bacteria</taxon>
        <taxon>Pseudomonadati</taxon>
        <taxon>Pseudomonadota</taxon>
        <taxon>Gammaproteobacteria</taxon>
        <taxon>Alteromonadales</taxon>
        <taxon>Pseudoalteromonadaceae</taxon>
        <taxon>Pseudoalteromonas</taxon>
    </lineage>
</organism>
<gene>
    <name evidence="1" type="ORF">N478_01765</name>
</gene>
<dbReference type="AlphaFoldDB" id="A0A162BS55"/>
<name>A0A162BS55_9GAMM</name>
<proteinExistence type="predicted"/>
<dbReference type="Proteomes" id="UP000076661">
    <property type="component" value="Unassembled WGS sequence"/>
</dbReference>
<dbReference type="PATRIC" id="fig|1365257.3.peg.1939"/>
<evidence type="ECO:0000313" key="1">
    <source>
        <dbReference type="EMBL" id="KZN67503.1"/>
    </source>
</evidence>
<dbReference type="EMBL" id="AUXX01000012">
    <property type="protein sequence ID" value="KZN67503.1"/>
    <property type="molecule type" value="Genomic_DNA"/>
</dbReference>